<evidence type="ECO:0000313" key="1">
    <source>
        <dbReference type="EMBL" id="MCG7322735.1"/>
    </source>
</evidence>
<name>A0ABS9Q4F1_9MICO</name>
<dbReference type="EMBL" id="JAKRCV010000044">
    <property type="protein sequence ID" value="MCG7322735.1"/>
    <property type="molecule type" value="Genomic_DNA"/>
</dbReference>
<gene>
    <name evidence="1" type="ORF">MHL29_12695</name>
</gene>
<protein>
    <submittedName>
        <fullName evidence="1">Uncharacterized protein</fullName>
    </submittedName>
</protein>
<dbReference type="Proteomes" id="UP001521931">
    <property type="component" value="Unassembled WGS sequence"/>
</dbReference>
<comment type="caution">
    <text evidence="1">The sequence shown here is derived from an EMBL/GenBank/DDBJ whole genome shotgun (WGS) entry which is preliminary data.</text>
</comment>
<proteinExistence type="predicted"/>
<sequence>MTPLALAGGIGAAGAAYGLGRLSVSADGWIEDRLRDWGVPQPRLVMAVLAAAIMALPDPSDEPVVSATGG</sequence>
<dbReference type="RefSeq" id="WP_037214571.1">
    <property type="nucleotide sequence ID" value="NZ_DAMDMH010000016.1"/>
</dbReference>
<keyword evidence="2" id="KW-1185">Reference proteome</keyword>
<evidence type="ECO:0000313" key="2">
    <source>
        <dbReference type="Proteomes" id="UP001521931"/>
    </source>
</evidence>
<reference evidence="1 2" key="1">
    <citation type="submission" date="2022-02" db="EMBL/GenBank/DDBJ databases">
        <title>Uncovering new skin microbiome diversity through culturing and metagenomics.</title>
        <authorList>
            <person name="Conlan S."/>
            <person name="Deming C."/>
            <person name="Nisc Comparative Sequencing Program N."/>
            <person name="Segre J.A."/>
        </authorList>
    </citation>
    <scope>NUCLEOTIDE SEQUENCE [LARGE SCALE GENOMIC DNA]</scope>
    <source>
        <strain evidence="1 2">ACRQZ</strain>
    </source>
</reference>
<organism evidence="1 2">
    <name type="scientific">Arsenicicoccus bolidensis</name>
    <dbReference type="NCBI Taxonomy" id="229480"/>
    <lineage>
        <taxon>Bacteria</taxon>
        <taxon>Bacillati</taxon>
        <taxon>Actinomycetota</taxon>
        <taxon>Actinomycetes</taxon>
        <taxon>Micrococcales</taxon>
        <taxon>Intrasporangiaceae</taxon>
        <taxon>Arsenicicoccus</taxon>
    </lineage>
</organism>
<accession>A0ABS9Q4F1</accession>